<evidence type="ECO:0000313" key="1">
    <source>
        <dbReference type="EMBL" id="CDH59206.1"/>
    </source>
</evidence>
<name>A0A068SD79_9FUNG</name>
<dbReference type="OrthoDB" id="2272123at2759"/>
<gene>
    <name evidence="1" type="ORF">LCOR_10033.1</name>
</gene>
<dbReference type="VEuPathDB" id="FungiDB:LCOR_10033.1"/>
<sequence>MDLNICLYCEKRLADDNLSFCSLACQAHEASKTHGMFNDPTPSARKNSISSISSSCTSELSYHRRRSYCFSKNLPNGTPLSCENQPSLLGEPIPSSSSTSYMHLFYHFSQQRATAGNSSVADSASTISTSSSTYSMDSVYTNVL</sequence>
<accession>A0A068SD79</accession>
<protein>
    <submittedName>
        <fullName evidence="1">Uncharacterized protein</fullName>
    </submittedName>
</protein>
<proteinExistence type="predicted"/>
<reference evidence="1" key="1">
    <citation type="submission" date="2013-08" db="EMBL/GenBank/DDBJ databases">
        <title>Gene expansion shapes genome architecture in the human pathogen Lichtheimia corymbifera: an evolutionary genomics analysis in the ancient terrestrial Mucorales (Mucoromycotina).</title>
        <authorList>
            <person name="Schwartze V.U."/>
            <person name="Winter S."/>
            <person name="Shelest E."/>
            <person name="Marcet-Houben M."/>
            <person name="Horn F."/>
            <person name="Wehner S."/>
            <person name="Hoffmann K."/>
            <person name="Riege K."/>
            <person name="Sammeth M."/>
            <person name="Nowrousian M."/>
            <person name="Valiante V."/>
            <person name="Linde J."/>
            <person name="Jacobsen I.D."/>
            <person name="Marz M."/>
            <person name="Brakhage A.A."/>
            <person name="Gabaldon T."/>
            <person name="Bocker S."/>
            <person name="Voigt K."/>
        </authorList>
    </citation>
    <scope>NUCLEOTIDE SEQUENCE [LARGE SCALE GENOMIC DNA]</scope>
    <source>
        <strain evidence="1">FSU 9682</strain>
    </source>
</reference>
<comment type="caution">
    <text evidence="1">The sequence shown here is derived from an EMBL/GenBank/DDBJ whole genome shotgun (WGS) entry which is preliminary data.</text>
</comment>
<evidence type="ECO:0000313" key="2">
    <source>
        <dbReference type="Proteomes" id="UP000027586"/>
    </source>
</evidence>
<keyword evidence="2" id="KW-1185">Reference proteome</keyword>
<dbReference type="AlphaFoldDB" id="A0A068SD79"/>
<organism evidence="1 2">
    <name type="scientific">Lichtheimia corymbifera JMRC:FSU:9682</name>
    <dbReference type="NCBI Taxonomy" id="1263082"/>
    <lineage>
        <taxon>Eukaryota</taxon>
        <taxon>Fungi</taxon>
        <taxon>Fungi incertae sedis</taxon>
        <taxon>Mucoromycota</taxon>
        <taxon>Mucoromycotina</taxon>
        <taxon>Mucoromycetes</taxon>
        <taxon>Mucorales</taxon>
        <taxon>Lichtheimiaceae</taxon>
        <taxon>Lichtheimia</taxon>
    </lineage>
</organism>
<dbReference type="EMBL" id="CBTN010000066">
    <property type="protein sequence ID" value="CDH59206.1"/>
    <property type="molecule type" value="Genomic_DNA"/>
</dbReference>
<dbReference type="Proteomes" id="UP000027586">
    <property type="component" value="Unassembled WGS sequence"/>
</dbReference>